<gene>
    <name evidence="1" type="ORF">J2W50_001934</name>
</gene>
<name>A0ABU1PCT4_9BURK</name>
<comment type="caution">
    <text evidence="1">The sequence shown here is derived from an EMBL/GenBank/DDBJ whole genome shotgun (WGS) entry which is preliminary data.</text>
</comment>
<evidence type="ECO:0000313" key="1">
    <source>
        <dbReference type="EMBL" id="MDR6583736.1"/>
    </source>
</evidence>
<evidence type="ECO:0000313" key="2">
    <source>
        <dbReference type="Proteomes" id="UP001260715"/>
    </source>
</evidence>
<dbReference type="Proteomes" id="UP001260715">
    <property type="component" value="Unassembled WGS sequence"/>
</dbReference>
<organism evidence="1 2">
    <name type="scientific">Herbaspirillum frisingense</name>
    <dbReference type="NCBI Taxonomy" id="92645"/>
    <lineage>
        <taxon>Bacteria</taxon>
        <taxon>Pseudomonadati</taxon>
        <taxon>Pseudomonadota</taxon>
        <taxon>Betaproteobacteria</taxon>
        <taxon>Burkholderiales</taxon>
        <taxon>Oxalobacteraceae</taxon>
        <taxon>Herbaspirillum</taxon>
    </lineage>
</organism>
<protein>
    <submittedName>
        <fullName evidence="1">Uncharacterized protein</fullName>
    </submittedName>
</protein>
<accession>A0ABU1PCT4</accession>
<proteinExistence type="predicted"/>
<reference evidence="1 2" key="1">
    <citation type="submission" date="2023-07" db="EMBL/GenBank/DDBJ databases">
        <title>Sorghum-associated microbial communities from plants grown in Nebraska, USA.</title>
        <authorList>
            <person name="Schachtman D."/>
        </authorList>
    </citation>
    <scope>NUCLEOTIDE SEQUENCE [LARGE SCALE GENOMIC DNA]</scope>
    <source>
        <strain evidence="1 2">596</strain>
    </source>
</reference>
<dbReference type="EMBL" id="JAVDSJ010000002">
    <property type="protein sequence ID" value="MDR6583736.1"/>
    <property type="molecule type" value="Genomic_DNA"/>
</dbReference>
<keyword evidence="2" id="KW-1185">Reference proteome</keyword>
<sequence>MEPSLEGAALSHNQEIPVVILICFGARPQPGSNKLLAIGN</sequence>